<organism evidence="2 3">
    <name type="scientific">Leptobrachium leishanense</name>
    <name type="common">Leishan spiny toad</name>
    <dbReference type="NCBI Taxonomy" id="445787"/>
    <lineage>
        <taxon>Eukaryota</taxon>
        <taxon>Metazoa</taxon>
        <taxon>Chordata</taxon>
        <taxon>Craniata</taxon>
        <taxon>Vertebrata</taxon>
        <taxon>Euteleostomi</taxon>
        <taxon>Amphibia</taxon>
        <taxon>Batrachia</taxon>
        <taxon>Anura</taxon>
        <taxon>Pelobatoidea</taxon>
        <taxon>Megophryidae</taxon>
        <taxon>Leptobrachium</taxon>
    </lineage>
</organism>
<dbReference type="Proteomes" id="UP000694569">
    <property type="component" value="Unplaced"/>
</dbReference>
<dbReference type="GO" id="GO:0036297">
    <property type="term" value="P:interstrand cross-link repair"/>
    <property type="evidence" value="ECO:0007669"/>
    <property type="project" value="InterPro"/>
</dbReference>
<dbReference type="InterPro" id="IPR039685">
    <property type="entry name" value="FANCE"/>
</dbReference>
<sequence>MESSHFMGHERGLRLLLQALDSGSHGTLAALRVMQNIPGPFPWRSITEWLCREIPTLNGPAAILTMKPALFCLPKQSQRNLYSFFNLFSHLLPSSCVGLLSHTVLTNEGYSDVWLNSLARKLLGDTEIHFSKPKVMEELQMCCKGLSPNANDYSKLGWCKKPDIVIPRKRKVCCDEDTFMDQDFGPSVKRTCTEDRSVTLPKNSISQENKNKTDYHASETQELTKQMKARILRLKEILHADLDAEAWDDSFKTDLKEVWKSSSPEQLQNIFSSLSISQISPQSLYQLCCLLNSVSPDLSYAHSSALAKSLFLEQALSLTAPAPRPFLAALSMFCMKYAQSACSTLIGPLVLQAATGSVYTDFLYRVLFECLPLEHLPQCLRPVLEVPLCEGTVNILHMLLEKQVVISHSDFELLLISLFHAPEMFSKSVMFSRLLLNIMSRNQTLILPSDIELLTNVVNANQTFMKKSLLVVLNKIRETTKPAT</sequence>
<dbReference type="InterPro" id="IPR021025">
    <property type="entry name" value="Fanconi_anaemia_gr_E_prot_C"/>
</dbReference>
<protein>
    <recommendedName>
        <fullName evidence="1">Fanconi Anaemia group E protein C-terminal domain-containing protein</fullName>
    </recommendedName>
</protein>
<dbReference type="Gene3D" id="1.25.40.480">
    <property type="match status" value="1"/>
</dbReference>
<reference evidence="2" key="1">
    <citation type="submission" date="2025-08" db="UniProtKB">
        <authorList>
            <consortium name="Ensembl"/>
        </authorList>
    </citation>
    <scope>IDENTIFICATION</scope>
</reference>
<feature type="domain" description="Fanconi Anaemia group E protein C-terminal" evidence="1">
    <location>
        <begin position="219"/>
        <end position="474"/>
    </location>
</feature>
<evidence type="ECO:0000313" key="3">
    <source>
        <dbReference type="Proteomes" id="UP000694569"/>
    </source>
</evidence>
<keyword evidence="3" id="KW-1185">Reference proteome</keyword>
<reference evidence="2" key="2">
    <citation type="submission" date="2025-09" db="UniProtKB">
        <authorList>
            <consortium name="Ensembl"/>
        </authorList>
    </citation>
    <scope>IDENTIFICATION</scope>
</reference>
<evidence type="ECO:0000313" key="2">
    <source>
        <dbReference type="Ensembl" id="ENSLLEP00000007049.1"/>
    </source>
</evidence>
<dbReference type="GO" id="GO:0043240">
    <property type="term" value="C:Fanconi anaemia nuclear complex"/>
    <property type="evidence" value="ECO:0007669"/>
    <property type="project" value="InterPro"/>
</dbReference>
<evidence type="ECO:0000259" key="1">
    <source>
        <dbReference type="Pfam" id="PF11510"/>
    </source>
</evidence>
<proteinExistence type="predicted"/>
<dbReference type="Pfam" id="PF11510">
    <property type="entry name" value="FA_FANCE"/>
    <property type="match status" value="1"/>
</dbReference>
<name>A0A8C5M2X2_9ANUR</name>
<dbReference type="Ensembl" id="ENSLLET00000007339.1">
    <property type="protein sequence ID" value="ENSLLEP00000007049.1"/>
    <property type="gene ID" value="ENSLLEG00000004461.1"/>
</dbReference>
<dbReference type="PANTHER" id="PTHR32094:SF5">
    <property type="entry name" value="FANCONI ANEMIA GROUP E PROTEIN"/>
    <property type="match status" value="1"/>
</dbReference>
<accession>A0A8C5M2X2</accession>
<dbReference type="OrthoDB" id="2449818at2759"/>
<dbReference type="PANTHER" id="PTHR32094">
    <property type="entry name" value="FANCONI ANEMIA GROUP E PROTEIN"/>
    <property type="match status" value="1"/>
</dbReference>
<dbReference type="GeneTree" id="ENSGT00390000000705"/>
<dbReference type="AlphaFoldDB" id="A0A8C5M2X2"/>